<dbReference type="Proteomes" id="UP001211065">
    <property type="component" value="Unassembled WGS sequence"/>
</dbReference>
<evidence type="ECO:0000313" key="3">
    <source>
        <dbReference type="Proteomes" id="UP001211065"/>
    </source>
</evidence>
<protein>
    <submittedName>
        <fullName evidence="2">Uncharacterized protein</fullName>
    </submittedName>
</protein>
<evidence type="ECO:0000256" key="1">
    <source>
        <dbReference type="SAM" id="SignalP"/>
    </source>
</evidence>
<accession>A0AAD5U1G5</accession>
<gene>
    <name evidence="2" type="ORF">HK099_003596</name>
</gene>
<organism evidence="2 3">
    <name type="scientific">Clydaea vesicula</name>
    <dbReference type="NCBI Taxonomy" id="447962"/>
    <lineage>
        <taxon>Eukaryota</taxon>
        <taxon>Fungi</taxon>
        <taxon>Fungi incertae sedis</taxon>
        <taxon>Chytridiomycota</taxon>
        <taxon>Chytridiomycota incertae sedis</taxon>
        <taxon>Chytridiomycetes</taxon>
        <taxon>Lobulomycetales</taxon>
        <taxon>Lobulomycetaceae</taxon>
        <taxon>Clydaea</taxon>
    </lineage>
</organism>
<name>A0AAD5U1G5_9FUNG</name>
<sequence>MKFPSILQLALTVTLAFCVASELGTCTPNIQKCSEKKFLLAWEMTNIGSISAGNPAALWARVYVDGVLIAQTGVPGNTFEITNVAPSGTAWRTDPNFVGGPNWHTNQFNLPGCPTASNNQPWQASSANSPTNPSVWGTADKPYGVWYPSCTGGANSNWARFVFSVSATTEPHQIKVKTSVDNTFTLYFPATSTSHSFSDWTTLKEYTFVADNSHPAASPPECKCTPDSIGGVWCNHGSPYFYQCAEDVSPPAPSAPGWRQKICSHGTVCDAGIASQNYYADGRSYFDQFCKYPAETGVGEYGNTAIYVSDPKGNTNNENKYLKRRKRSEDEL</sequence>
<evidence type="ECO:0000313" key="2">
    <source>
        <dbReference type="EMBL" id="KAJ3221313.1"/>
    </source>
</evidence>
<feature type="chain" id="PRO_5042173485" evidence="1">
    <location>
        <begin position="21"/>
        <end position="332"/>
    </location>
</feature>
<reference evidence="2" key="1">
    <citation type="submission" date="2020-05" db="EMBL/GenBank/DDBJ databases">
        <title>Phylogenomic resolution of chytrid fungi.</title>
        <authorList>
            <person name="Stajich J.E."/>
            <person name="Amses K."/>
            <person name="Simmons R."/>
            <person name="Seto K."/>
            <person name="Myers J."/>
            <person name="Bonds A."/>
            <person name="Quandt C.A."/>
            <person name="Barry K."/>
            <person name="Liu P."/>
            <person name="Grigoriev I."/>
            <person name="Longcore J.E."/>
            <person name="James T.Y."/>
        </authorList>
    </citation>
    <scope>NUCLEOTIDE SEQUENCE</scope>
    <source>
        <strain evidence="2">JEL0476</strain>
    </source>
</reference>
<dbReference type="AlphaFoldDB" id="A0AAD5U1G5"/>
<proteinExistence type="predicted"/>
<feature type="signal peptide" evidence="1">
    <location>
        <begin position="1"/>
        <end position="20"/>
    </location>
</feature>
<keyword evidence="3" id="KW-1185">Reference proteome</keyword>
<dbReference type="EMBL" id="JADGJW010000237">
    <property type="protein sequence ID" value="KAJ3221313.1"/>
    <property type="molecule type" value="Genomic_DNA"/>
</dbReference>
<keyword evidence="1" id="KW-0732">Signal</keyword>
<comment type="caution">
    <text evidence="2">The sequence shown here is derived from an EMBL/GenBank/DDBJ whole genome shotgun (WGS) entry which is preliminary data.</text>
</comment>